<name>A0A8H4QXY0_9AGAR</name>
<evidence type="ECO:0000256" key="4">
    <source>
        <dbReference type="ARBA" id="ARBA00023136"/>
    </source>
</evidence>
<sequence>MRRFFHCLSFLLFYLCPIALGKQARPPTADPFADPAHDPNNPLRYIASNTLTAIAFGLVMIVAISQTWLIMTRGAKWMASMPIGCYCFAAGLGSRFGLHSSPDSKGLYIFEYLFVVLSPCLFIAAIYVVLARLSKHLNADKHLLISPRRITFLFVASDVTTFLIQATGGALTTSDSPSTAVTGSHVRQLLTSALHITSKCRLKLFLVGLSIQLVSFACFTGIYLLFLHRVWTHERRIWFMDDRKPWYNNWHALAGALCLSCIGVLIRSGYRVAEIAEGFEGALTRSEPLFYGLDTYPLLVAISVYIPFWPGRFINAKNWDKVPSNELEDLNGKADQRPPAWSV</sequence>
<feature type="transmembrane region" description="Helical" evidence="5">
    <location>
        <begin position="45"/>
        <end position="65"/>
    </location>
</feature>
<dbReference type="PANTHER" id="PTHR31465">
    <property type="entry name" value="PROTEIN RTA1-RELATED"/>
    <property type="match status" value="1"/>
</dbReference>
<keyword evidence="2 5" id="KW-0812">Transmembrane</keyword>
<keyword evidence="6" id="KW-0732">Signal</keyword>
<accession>A0A8H4QXY0</accession>
<evidence type="ECO:0000256" key="1">
    <source>
        <dbReference type="ARBA" id="ARBA00004141"/>
    </source>
</evidence>
<feature type="transmembrane region" description="Helical" evidence="5">
    <location>
        <begin position="150"/>
        <end position="171"/>
    </location>
</feature>
<dbReference type="AlphaFoldDB" id="A0A8H4QXY0"/>
<dbReference type="PANTHER" id="PTHR31465:SF1">
    <property type="entry name" value="PROTEIN RTA1-RELATED"/>
    <property type="match status" value="1"/>
</dbReference>
<evidence type="ECO:0000256" key="5">
    <source>
        <dbReference type="SAM" id="Phobius"/>
    </source>
</evidence>
<evidence type="ECO:0000256" key="3">
    <source>
        <dbReference type="ARBA" id="ARBA00022989"/>
    </source>
</evidence>
<feature type="transmembrane region" description="Helical" evidence="5">
    <location>
        <begin position="77"/>
        <end position="97"/>
    </location>
</feature>
<dbReference type="Pfam" id="PF04479">
    <property type="entry name" value="RTA1"/>
    <property type="match status" value="1"/>
</dbReference>
<comment type="caution">
    <text evidence="7">The sequence shown here is derived from an EMBL/GenBank/DDBJ whole genome shotgun (WGS) entry which is preliminary data.</text>
</comment>
<evidence type="ECO:0000313" key="8">
    <source>
        <dbReference type="Proteomes" id="UP000521872"/>
    </source>
</evidence>
<dbReference type="GO" id="GO:0016020">
    <property type="term" value="C:membrane"/>
    <property type="evidence" value="ECO:0007669"/>
    <property type="project" value="UniProtKB-SubCell"/>
</dbReference>
<feature type="signal peptide" evidence="6">
    <location>
        <begin position="1"/>
        <end position="21"/>
    </location>
</feature>
<feature type="transmembrane region" description="Helical" evidence="5">
    <location>
        <begin position="109"/>
        <end position="130"/>
    </location>
</feature>
<proteinExistence type="predicted"/>
<keyword evidence="4 5" id="KW-0472">Membrane</keyword>
<dbReference type="EMBL" id="JAACJL010000016">
    <property type="protein sequence ID" value="KAF4619253.1"/>
    <property type="molecule type" value="Genomic_DNA"/>
</dbReference>
<evidence type="ECO:0000313" key="7">
    <source>
        <dbReference type="EMBL" id="KAF4619253.1"/>
    </source>
</evidence>
<reference evidence="7 8" key="1">
    <citation type="submission" date="2019-12" db="EMBL/GenBank/DDBJ databases">
        <authorList>
            <person name="Floudas D."/>
            <person name="Bentzer J."/>
            <person name="Ahren D."/>
            <person name="Johansson T."/>
            <person name="Persson P."/>
            <person name="Tunlid A."/>
        </authorList>
    </citation>
    <scope>NUCLEOTIDE SEQUENCE [LARGE SCALE GENOMIC DNA]</scope>
    <source>
        <strain evidence="7 8">CBS 102.39</strain>
    </source>
</reference>
<dbReference type="Proteomes" id="UP000521872">
    <property type="component" value="Unassembled WGS sequence"/>
</dbReference>
<feature type="transmembrane region" description="Helical" evidence="5">
    <location>
        <begin position="247"/>
        <end position="269"/>
    </location>
</feature>
<comment type="subcellular location">
    <subcellularLocation>
        <location evidence="1">Membrane</location>
        <topology evidence="1">Multi-pass membrane protein</topology>
    </subcellularLocation>
</comment>
<feature type="transmembrane region" description="Helical" evidence="5">
    <location>
        <begin position="204"/>
        <end position="226"/>
    </location>
</feature>
<feature type="chain" id="PRO_5034083620" description="RTA1-domain-containing protein" evidence="6">
    <location>
        <begin position="22"/>
        <end position="343"/>
    </location>
</feature>
<keyword evidence="3 5" id="KW-1133">Transmembrane helix</keyword>
<dbReference type="InterPro" id="IPR007568">
    <property type="entry name" value="RTA1"/>
</dbReference>
<protein>
    <recommendedName>
        <fullName evidence="9">RTA1-domain-containing protein</fullName>
    </recommendedName>
</protein>
<evidence type="ECO:0000256" key="6">
    <source>
        <dbReference type="SAM" id="SignalP"/>
    </source>
</evidence>
<evidence type="ECO:0000256" key="2">
    <source>
        <dbReference type="ARBA" id="ARBA00022692"/>
    </source>
</evidence>
<organism evidence="7 8">
    <name type="scientific">Agrocybe pediades</name>
    <dbReference type="NCBI Taxonomy" id="84607"/>
    <lineage>
        <taxon>Eukaryota</taxon>
        <taxon>Fungi</taxon>
        <taxon>Dikarya</taxon>
        <taxon>Basidiomycota</taxon>
        <taxon>Agaricomycotina</taxon>
        <taxon>Agaricomycetes</taxon>
        <taxon>Agaricomycetidae</taxon>
        <taxon>Agaricales</taxon>
        <taxon>Agaricineae</taxon>
        <taxon>Strophariaceae</taxon>
        <taxon>Agrocybe</taxon>
    </lineage>
</organism>
<feature type="transmembrane region" description="Helical" evidence="5">
    <location>
        <begin position="289"/>
        <end position="308"/>
    </location>
</feature>
<keyword evidence="8" id="KW-1185">Reference proteome</keyword>
<gene>
    <name evidence="7" type="ORF">D9613_005024</name>
</gene>
<evidence type="ECO:0008006" key="9">
    <source>
        <dbReference type="Google" id="ProtNLM"/>
    </source>
</evidence>